<organism evidence="3 4">
    <name type="scientific">Xanthomonas hyacinthi</name>
    <dbReference type="NCBI Taxonomy" id="56455"/>
    <lineage>
        <taxon>Bacteria</taxon>
        <taxon>Pseudomonadati</taxon>
        <taxon>Pseudomonadota</taxon>
        <taxon>Gammaproteobacteria</taxon>
        <taxon>Lysobacterales</taxon>
        <taxon>Lysobacteraceae</taxon>
        <taxon>Xanthomonas</taxon>
    </lineage>
</organism>
<dbReference type="Proteomes" id="UP000238261">
    <property type="component" value="Unassembled WGS sequence"/>
</dbReference>
<dbReference type="GO" id="GO:0005829">
    <property type="term" value="C:cytosol"/>
    <property type="evidence" value="ECO:0007669"/>
    <property type="project" value="TreeGrafter"/>
</dbReference>
<dbReference type="Pfam" id="PF01381">
    <property type="entry name" value="HTH_3"/>
    <property type="match status" value="1"/>
</dbReference>
<name>A0A2S7EPB1_9XANT</name>
<sequence>MAQSTHNRDYQLLLAVLKAARKRVGVTQIELAERLGNTQTFVSKCERGERRIDAVELVEFAEALGVTPQELLGEYLSQRGRAASSKTRRGVKQRG</sequence>
<feature type="domain" description="HTH cro/C1-type" evidence="2">
    <location>
        <begin position="17"/>
        <end position="71"/>
    </location>
</feature>
<dbReference type="SUPFAM" id="SSF47413">
    <property type="entry name" value="lambda repressor-like DNA-binding domains"/>
    <property type="match status" value="1"/>
</dbReference>
<dbReference type="GO" id="GO:0003700">
    <property type="term" value="F:DNA-binding transcription factor activity"/>
    <property type="evidence" value="ECO:0007669"/>
    <property type="project" value="TreeGrafter"/>
</dbReference>
<dbReference type="InterPro" id="IPR050807">
    <property type="entry name" value="TransReg_Diox_bact_type"/>
</dbReference>
<evidence type="ECO:0000313" key="4">
    <source>
        <dbReference type="Proteomes" id="UP000238261"/>
    </source>
</evidence>
<dbReference type="AlphaFoldDB" id="A0A2S7EPB1"/>
<dbReference type="CDD" id="cd00093">
    <property type="entry name" value="HTH_XRE"/>
    <property type="match status" value="1"/>
</dbReference>
<dbReference type="RefSeq" id="WP_046981917.1">
    <property type="nucleotide sequence ID" value="NZ_CP043476.1"/>
</dbReference>
<comment type="caution">
    <text evidence="3">The sequence shown here is derived from an EMBL/GenBank/DDBJ whole genome shotgun (WGS) entry which is preliminary data.</text>
</comment>
<keyword evidence="1" id="KW-0238">DNA-binding</keyword>
<dbReference type="PROSITE" id="PS50943">
    <property type="entry name" value="HTH_CROC1"/>
    <property type="match status" value="1"/>
</dbReference>
<dbReference type="InterPro" id="IPR001387">
    <property type="entry name" value="Cro/C1-type_HTH"/>
</dbReference>
<dbReference type="OrthoDB" id="9803379at2"/>
<evidence type="ECO:0000259" key="2">
    <source>
        <dbReference type="PROSITE" id="PS50943"/>
    </source>
</evidence>
<dbReference type="PANTHER" id="PTHR46797">
    <property type="entry name" value="HTH-TYPE TRANSCRIPTIONAL REGULATOR"/>
    <property type="match status" value="1"/>
</dbReference>
<reference evidence="4" key="1">
    <citation type="submission" date="2016-08" db="EMBL/GenBank/DDBJ databases">
        <authorList>
            <person name="Merda D."/>
            <person name="Briand M."/>
            <person name="Taghouti G."/>
            <person name="Carrere S."/>
            <person name="Gouzy J."/>
            <person name="Portier P."/>
            <person name="Jacques M.-A."/>
            <person name="Fischer-Le Saux M."/>
        </authorList>
    </citation>
    <scope>NUCLEOTIDE SEQUENCE [LARGE SCALE GENOMIC DNA]</scope>
    <source>
        <strain evidence="4">CFBP1156</strain>
    </source>
</reference>
<accession>A0A2S7EPB1</accession>
<gene>
    <name evidence="3" type="ORF">XhyaCFBP1156_20275</name>
</gene>
<protein>
    <submittedName>
        <fullName evidence="3">XRE family transcriptional regulator</fullName>
    </submittedName>
</protein>
<proteinExistence type="predicted"/>
<dbReference type="Gene3D" id="1.10.260.40">
    <property type="entry name" value="lambda repressor-like DNA-binding domains"/>
    <property type="match status" value="1"/>
</dbReference>
<dbReference type="EMBL" id="MDEG01000039">
    <property type="protein sequence ID" value="PPU94059.1"/>
    <property type="molecule type" value="Genomic_DNA"/>
</dbReference>
<dbReference type="PANTHER" id="PTHR46797:SF1">
    <property type="entry name" value="METHYLPHOSPHONATE SYNTHASE"/>
    <property type="match status" value="1"/>
</dbReference>
<dbReference type="InterPro" id="IPR010982">
    <property type="entry name" value="Lambda_DNA-bd_dom_sf"/>
</dbReference>
<dbReference type="GO" id="GO:0003677">
    <property type="term" value="F:DNA binding"/>
    <property type="evidence" value="ECO:0007669"/>
    <property type="project" value="UniProtKB-KW"/>
</dbReference>
<keyword evidence="4" id="KW-1185">Reference proteome</keyword>
<dbReference type="SMART" id="SM00530">
    <property type="entry name" value="HTH_XRE"/>
    <property type="match status" value="1"/>
</dbReference>
<evidence type="ECO:0000313" key="3">
    <source>
        <dbReference type="EMBL" id="PPU94059.1"/>
    </source>
</evidence>
<evidence type="ECO:0000256" key="1">
    <source>
        <dbReference type="ARBA" id="ARBA00023125"/>
    </source>
</evidence>